<dbReference type="VEuPathDB" id="CryptoDB:Chro.10145"/>
<evidence type="ECO:0000313" key="4">
    <source>
        <dbReference type="Proteomes" id="UP001429100"/>
    </source>
</evidence>
<gene>
    <name evidence="2" type="ORF">CHUDEA1_1240</name>
    <name evidence="3" type="ORF">GY17_00001129</name>
</gene>
<accession>A0A0S4TCL4</accession>
<dbReference type="Pfam" id="PF00650">
    <property type="entry name" value="CRAL_TRIO"/>
    <property type="match status" value="1"/>
</dbReference>
<evidence type="ECO:0000313" key="2">
    <source>
        <dbReference type="EMBL" id="CUV04067.1"/>
    </source>
</evidence>
<dbReference type="SUPFAM" id="SSF46938">
    <property type="entry name" value="CRAL/TRIO N-terminal domain"/>
    <property type="match status" value="1"/>
</dbReference>
<sequence>MADQDSGEVLGPCLSKEEERISEIIDAFKDTSILEKSHSESESVSFTSALEESDMELVEELDPVSSRAFLDRKMNSLPQLQETVGNLEITKSTSMTNSGNAKPIQRNIGGVEIYSALNPFSTTLSCLLIEPSESDIIEDEIRYIYLNQILSENEQLYLAKLRKYAKNHGYKFPHSIWIQALRFLASSRFHVQTALEMMVSNHEFRIKELPISEKDVMNDLKVGAIYWHGKDIKCRPILIVKLAKLDTFVGEIERIQKLLCFCLEFFLKYLQVAGRVENWNVIIDLAGKGITDLPIQVLKSVLSLVNTRYRMRLYRMFIVNCPKFINVVSNALVAAIPGSSVRKVRFIDESYSDEITSLVPLEQLEESYGGKCPNLTENFYPFRFYPMNELDQKFPNIHAIIPPEYISGISIEIPPRFDLTKLPWLNQIPNANFTKKTAEQLSQILGTEIKPKITTEDITNP</sequence>
<evidence type="ECO:0000259" key="1">
    <source>
        <dbReference type="PROSITE" id="PS50191"/>
    </source>
</evidence>
<dbReference type="PROSITE" id="PS50191">
    <property type="entry name" value="CRAL_TRIO"/>
    <property type="match status" value="1"/>
</dbReference>
<dbReference type="PANTHER" id="PTHR46818">
    <property type="entry name" value="DOMAIN-CONTAINING PROTEIN, PUTATIVE-RELATED"/>
    <property type="match status" value="1"/>
</dbReference>
<proteinExistence type="predicted"/>
<dbReference type="Gene3D" id="3.40.525.10">
    <property type="entry name" value="CRAL-TRIO lipid binding domain"/>
    <property type="match status" value="1"/>
</dbReference>
<reference evidence="3 4" key="3">
    <citation type="submission" date="2017-10" db="EMBL/GenBank/DDBJ databases">
        <title>Consistent, comparative and evidence-based genome annotation and re-annotation for the closely-related species, Cryptosporidium parvum, C. hominis and C. tyzzeri.</title>
        <authorList>
            <person name="Baptista R.P."/>
            <person name="Li Y."/>
            <person name="Sateriale A."/>
            <person name="Striepen B."/>
            <person name="Kissinger J.C."/>
        </authorList>
    </citation>
    <scope>NUCLEOTIDE SEQUENCE [LARGE SCALE GENOMIC DNA]</scope>
    <source>
        <strain evidence="3">30976</strain>
    </source>
</reference>
<name>A0A0S4TCL4_CRYHO</name>
<dbReference type="InterPro" id="IPR001251">
    <property type="entry name" value="CRAL-TRIO_dom"/>
</dbReference>
<reference evidence="3 4" key="1">
    <citation type="submission" date="2014-11" db="EMBL/GenBank/DDBJ databases">
        <title>Comparative genomic analysis of Cryptosporidium hominis reveals occurrence of genetic recombination in virulent subtypes.</title>
        <authorList>
            <person name="Guo Y."/>
            <person name="Tang K."/>
            <person name="Frace M."/>
            <person name="Li N."/>
            <person name="Roellig D.M."/>
            <person name="Sammons S."/>
            <person name="Knipe K."/>
            <person name="Rowe L."/>
            <person name="Feng Y."/>
            <person name="Xiao L."/>
        </authorList>
    </citation>
    <scope>NUCLEOTIDE SEQUENCE [LARGE SCALE GENOMIC DNA]</scope>
    <source>
        <strain evidence="3">30976</strain>
    </source>
</reference>
<dbReference type="SUPFAM" id="SSF52087">
    <property type="entry name" value="CRAL/TRIO domain"/>
    <property type="match status" value="1"/>
</dbReference>
<protein>
    <submittedName>
        <fullName evidence="3">Sec14 domain containing protein</fullName>
    </submittedName>
</protein>
<dbReference type="Proteomes" id="UP001429100">
    <property type="component" value="Unassembled WGS sequence"/>
</dbReference>
<dbReference type="EMBL" id="JTAI01000044">
    <property type="protein sequence ID" value="PPS97002.1"/>
    <property type="molecule type" value="Genomic_DNA"/>
</dbReference>
<dbReference type="OrthoDB" id="7777654at2759"/>
<organism evidence="2">
    <name type="scientific">Cryptosporidium hominis</name>
    <dbReference type="NCBI Taxonomy" id="237895"/>
    <lineage>
        <taxon>Eukaryota</taxon>
        <taxon>Sar</taxon>
        <taxon>Alveolata</taxon>
        <taxon>Apicomplexa</taxon>
        <taxon>Conoidasida</taxon>
        <taxon>Coccidia</taxon>
        <taxon>Eucoccidiorida</taxon>
        <taxon>Eimeriorina</taxon>
        <taxon>Cryptosporidiidae</taxon>
        <taxon>Cryptosporidium</taxon>
    </lineage>
</organism>
<dbReference type="PANTHER" id="PTHR46818:SF1">
    <property type="entry name" value="CHROMOSOME UNDETERMINED SCAFFOLD_125, WHOLE GENOME SHOTGUN SEQUENCE"/>
    <property type="match status" value="1"/>
</dbReference>
<dbReference type="VEuPathDB" id="CryptoDB:CHUDEA1_1240"/>
<dbReference type="InterPro" id="IPR036273">
    <property type="entry name" value="CRAL/TRIO_N_dom_sf"/>
</dbReference>
<keyword evidence="4" id="KW-1185">Reference proteome</keyword>
<evidence type="ECO:0000313" key="3">
    <source>
        <dbReference type="EMBL" id="PPS97002.1"/>
    </source>
</evidence>
<feature type="domain" description="CRAL-TRIO" evidence="1">
    <location>
        <begin position="213"/>
        <end position="376"/>
    </location>
</feature>
<dbReference type="VEuPathDB" id="CryptoDB:GY17_00001129"/>
<dbReference type="CDD" id="cd00170">
    <property type="entry name" value="SEC14"/>
    <property type="match status" value="1"/>
</dbReference>
<dbReference type="InterPro" id="IPR036865">
    <property type="entry name" value="CRAL-TRIO_dom_sf"/>
</dbReference>
<dbReference type="SMART" id="SM00516">
    <property type="entry name" value="SEC14"/>
    <property type="match status" value="1"/>
</dbReference>
<dbReference type="VEuPathDB" id="CryptoDB:ChTU502y2012_411g0200"/>
<dbReference type="Proteomes" id="UP000199752">
    <property type="component" value="Chromosome 1"/>
</dbReference>
<dbReference type="EMBL" id="LN877947">
    <property type="protein sequence ID" value="CUV04067.1"/>
    <property type="molecule type" value="Genomic_DNA"/>
</dbReference>
<reference evidence="2" key="2">
    <citation type="submission" date="2015-08" db="EMBL/GenBank/DDBJ databases">
        <authorList>
            <person name="Babu N.S."/>
            <person name="Beckwith C.J."/>
            <person name="Beseler K.G."/>
            <person name="Brison A."/>
            <person name="Carone J.V."/>
            <person name="Caskin T.P."/>
            <person name="Diamond M."/>
            <person name="Durham M.E."/>
            <person name="Foxe J.M."/>
            <person name="Go M."/>
            <person name="Henderson B.A."/>
            <person name="Jones I.B."/>
            <person name="McGettigan J.A."/>
            <person name="Micheletti S.J."/>
            <person name="Nasrallah M.E."/>
            <person name="Ortiz D."/>
            <person name="Piller C.R."/>
            <person name="Privatt S.R."/>
            <person name="Schneider S.L."/>
            <person name="Sharp S."/>
            <person name="Smith T.C."/>
            <person name="Stanton J.D."/>
            <person name="Ullery H.E."/>
            <person name="Wilson R.J."/>
            <person name="Serrano M.G."/>
            <person name="Buck G."/>
            <person name="Lee V."/>
            <person name="Wang Y."/>
            <person name="Carvalho R."/>
            <person name="Voegtly L."/>
            <person name="Shi R."/>
            <person name="Duckworth R."/>
            <person name="Johnson A."/>
            <person name="Loviza R."/>
            <person name="Walstead R."/>
            <person name="Shah Z."/>
            <person name="Kiflezghi M."/>
            <person name="Wade K."/>
            <person name="Ball S.L."/>
            <person name="Bradley K.W."/>
            <person name="Asai D.J."/>
            <person name="Bowman C.A."/>
            <person name="Russell D.A."/>
            <person name="Pope W.H."/>
            <person name="Jacobs-Sera D."/>
            <person name="Hendrix R.W."/>
            <person name="Hatfull G.F."/>
        </authorList>
    </citation>
    <scope>NUCLEOTIDE SEQUENCE [LARGE SCALE GENOMIC DNA]</scope>
</reference>
<dbReference type="AlphaFoldDB" id="A0A0S4TCL4"/>